<evidence type="ECO:0000256" key="3">
    <source>
        <dbReference type="ARBA" id="ARBA00023014"/>
    </source>
</evidence>
<protein>
    <submittedName>
        <fullName evidence="5">4Fe-4S dicluster domain-containing protein</fullName>
    </submittedName>
</protein>
<feature type="domain" description="4Fe-4S ferredoxin-type" evidence="4">
    <location>
        <begin position="321"/>
        <end position="350"/>
    </location>
</feature>
<keyword evidence="6" id="KW-1185">Reference proteome</keyword>
<evidence type="ECO:0000313" key="5">
    <source>
        <dbReference type="EMBL" id="MCQ1531733.1"/>
    </source>
</evidence>
<dbReference type="EMBL" id="JAJEKE010000028">
    <property type="protein sequence ID" value="MCQ1531733.1"/>
    <property type="molecule type" value="Genomic_DNA"/>
</dbReference>
<accession>A0ABT1NKF8</accession>
<reference evidence="5 6" key="1">
    <citation type="submission" date="2021-10" db="EMBL/GenBank/DDBJ databases">
        <title>Lutispora strain m25 sp. nov., a thermophilic, non-spore-forming bacterium isolated from a lab-scale methanogenic bioreactor digesting anaerobic sludge.</title>
        <authorList>
            <person name="El Houari A."/>
            <person name="Mcdonald J."/>
        </authorList>
    </citation>
    <scope>NUCLEOTIDE SEQUENCE [LARGE SCALE GENOMIC DNA]</scope>
    <source>
        <strain evidence="6">m25</strain>
    </source>
</reference>
<sequence length="428" mass="48154">MSHLVAKSAYKSLEERINRFPQGAPPSETLYKILSLLFDEKEAALVAQLPIKPFTVKMAARIWKTDEVSAQKTLDALAARALLLDSEDNGVRKYVLPPPMAGFFEFSLMRTRHDIDQKLLSELYHQYMNVEEDFIKNLFFGTETRMGRVFVQEKVLSRENEMHILDFERASHIIENASHIGISTCYCRHKMHHIGKACNASMDICMTFNNTAASLIKHEYARRVEASECLGLLHQAYESNLVQCGENVRKDVSFICNCCGCCCEGLTAARKFGSLHPIETTAFIPKLSEDDCTKCGRCIKACPIGAIDMVCIDEVSATGVKRVRINEEVCLGCGVCVRSCHSKSLHLHRRKETIITPVNSVHRIVMMAIEKGTLQNLIFDNQAFGNHRAMAAVLSAILRLPPIKQALASEQMKSIYLEKLIGRMMYKS</sequence>
<dbReference type="SUPFAM" id="SSF54862">
    <property type="entry name" value="4Fe-4S ferredoxins"/>
    <property type="match status" value="1"/>
</dbReference>
<dbReference type="RefSeq" id="WP_255229296.1">
    <property type="nucleotide sequence ID" value="NZ_JAJEKE010000028.1"/>
</dbReference>
<evidence type="ECO:0000259" key="4">
    <source>
        <dbReference type="PROSITE" id="PS51379"/>
    </source>
</evidence>
<keyword evidence="3" id="KW-0411">Iron-sulfur</keyword>
<dbReference type="Gene3D" id="3.30.70.20">
    <property type="match status" value="1"/>
</dbReference>
<name>A0ABT1NKF8_9FIRM</name>
<proteinExistence type="predicted"/>
<gene>
    <name evidence="5" type="ORF">LJD61_19630</name>
</gene>
<keyword evidence="2" id="KW-0408">Iron</keyword>
<organism evidence="5 6">
    <name type="scientific">Lutispora saccharofermentans</name>
    <dbReference type="NCBI Taxonomy" id="3024236"/>
    <lineage>
        <taxon>Bacteria</taxon>
        <taxon>Bacillati</taxon>
        <taxon>Bacillota</taxon>
        <taxon>Clostridia</taxon>
        <taxon>Lutisporales</taxon>
        <taxon>Lutisporaceae</taxon>
        <taxon>Lutispora</taxon>
    </lineage>
</organism>
<evidence type="ECO:0000313" key="6">
    <source>
        <dbReference type="Proteomes" id="UP001651880"/>
    </source>
</evidence>
<comment type="caution">
    <text evidence="5">The sequence shown here is derived from an EMBL/GenBank/DDBJ whole genome shotgun (WGS) entry which is preliminary data.</text>
</comment>
<feature type="domain" description="4Fe-4S ferredoxin-type" evidence="4">
    <location>
        <begin position="283"/>
        <end position="312"/>
    </location>
</feature>
<dbReference type="Pfam" id="PF12838">
    <property type="entry name" value="Fer4_7"/>
    <property type="match status" value="1"/>
</dbReference>
<keyword evidence="1" id="KW-0479">Metal-binding</keyword>
<dbReference type="Proteomes" id="UP001651880">
    <property type="component" value="Unassembled WGS sequence"/>
</dbReference>
<evidence type="ECO:0000256" key="1">
    <source>
        <dbReference type="ARBA" id="ARBA00022723"/>
    </source>
</evidence>
<dbReference type="PROSITE" id="PS51379">
    <property type="entry name" value="4FE4S_FER_2"/>
    <property type="match status" value="2"/>
</dbReference>
<dbReference type="InterPro" id="IPR013283">
    <property type="entry name" value="RLI1"/>
</dbReference>
<dbReference type="InterPro" id="IPR017896">
    <property type="entry name" value="4Fe4S_Fe-S-bd"/>
</dbReference>
<dbReference type="PRINTS" id="PR01868">
    <property type="entry name" value="ABCEFAMILY"/>
</dbReference>
<dbReference type="PROSITE" id="PS00198">
    <property type="entry name" value="4FE4S_FER_1"/>
    <property type="match status" value="1"/>
</dbReference>
<evidence type="ECO:0000256" key="2">
    <source>
        <dbReference type="ARBA" id="ARBA00023004"/>
    </source>
</evidence>
<dbReference type="InterPro" id="IPR017900">
    <property type="entry name" value="4Fe4S_Fe_S_CS"/>
</dbReference>